<dbReference type="SUPFAM" id="SSF111369">
    <property type="entry name" value="HlyD-like secretion proteins"/>
    <property type="match status" value="1"/>
</dbReference>
<dbReference type="AlphaFoldDB" id="A0A2S5GKW8"/>
<keyword evidence="7" id="KW-0175">Coiled coil</keyword>
<evidence type="ECO:0000256" key="2">
    <source>
        <dbReference type="ARBA" id="ARBA00009477"/>
    </source>
</evidence>
<comment type="subcellular location">
    <subcellularLocation>
        <location evidence="1">Cell membrane</location>
    </subcellularLocation>
</comment>
<dbReference type="GO" id="GO:1990281">
    <property type="term" value="C:efflux pump complex"/>
    <property type="evidence" value="ECO:0007669"/>
    <property type="project" value="TreeGrafter"/>
</dbReference>
<dbReference type="OrthoDB" id="9783047at2"/>
<evidence type="ECO:0000256" key="9">
    <source>
        <dbReference type="SAM" id="Phobius"/>
    </source>
</evidence>
<keyword evidence="6 9" id="KW-0472">Membrane</keyword>
<evidence type="ECO:0000313" key="15">
    <source>
        <dbReference type="Proteomes" id="UP000239990"/>
    </source>
</evidence>
<keyword evidence="4" id="KW-1003">Cell membrane</keyword>
<feature type="coiled-coil region" evidence="7">
    <location>
        <begin position="135"/>
        <end position="162"/>
    </location>
</feature>
<gene>
    <name evidence="14" type="ORF">C4E15_24500</name>
</gene>
<feature type="domain" description="Multidrug resistance protein MdtA-like barrel-sandwich hybrid" evidence="11">
    <location>
        <begin position="96"/>
        <end position="234"/>
    </location>
</feature>
<feature type="transmembrane region" description="Helical" evidence="9">
    <location>
        <begin position="30"/>
        <end position="49"/>
    </location>
</feature>
<evidence type="ECO:0000256" key="3">
    <source>
        <dbReference type="ARBA" id="ARBA00022448"/>
    </source>
</evidence>
<dbReference type="InterPro" id="IPR058625">
    <property type="entry name" value="MdtA-like_BSH"/>
</dbReference>
<name>A0A2S5GKW8_9BURK</name>
<protein>
    <submittedName>
        <fullName evidence="14">Efflux transporter periplasmic adaptor subunit</fullName>
    </submittedName>
</protein>
<dbReference type="Pfam" id="PF25967">
    <property type="entry name" value="RND-MFP_C"/>
    <property type="match status" value="1"/>
</dbReference>
<dbReference type="Proteomes" id="UP000239990">
    <property type="component" value="Unassembled WGS sequence"/>
</dbReference>
<organism evidence="14 15">
    <name type="scientific">Achromobacter spanius</name>
    <dbReference type="NCBI Taxonomy" id="217203"/>
    <lineage>
        <taxon>Bacteria</taxon>
        <taxon>Pseudomonadati</taxon>
        <taxon>Pseudomonadota</taxon>
        <taxon>Betaproteobacteria</taxon>
        <taxon>Burkholderiales</taxon>
        <taxon>Alcaligenaceae</taxon>
        <taxon>Achromobacter</taxon>
    </lineage>
</organism>
<dbReference type="GO" id="GO:0015562">
    <property type="term" value="F:efflux transmembrane transporter activity"/>
    <property type="evidence" value="ECO:0007669"/>
    <property type="project" value="TreeGrafter"/>
</dbReference>
<dbReference type="NCBIfam" id="TIGR01730">
    <property type="entry name" value="RND_mfp"/>
    <property type="match status" value="1"/>
</dbReference>
<evidence type="ECO:0000259" key="12">
    <source>
        <dbReference type="Pfam" id="PF25944"/>
    </source>
</evidence>
<evidence type="ECO:0000256" key="5">
    <source>
        <dbReference type="ARBA" id="ARBA00022519"/>
    </source>
</evidence>
<sequence length="403" mass="43530">MSLPPAAGPAAHRAPAHAPPPPVARSRRRVILTVAVLVLALVAALAMWWKTQSGPAAARPPEYNQIPVAVSVAAARVGPLQRDLHALGTITPLTHVVLRSQVEGELLRLHYTEGQAVVRGQLLAEIDPRPYQTALAAAEGELARTQALLDNAQADLQRYRTLARQESVAGQQLDTAQAQVRAYTAQRELNRAQVADAQRLLGLTRITAPHDGRIGLRRVDAGNHVRANDADGLTTLVQTTPISALFSISETRLDLLRQAQARTDVLRVQAWDADDRRLLAEGTLEALDNRVQTGSGTVRLRARFDNTDESLFPNQFVNIRLALVQQDNVVTIPSAAVQYGSEGAFVFVIGDDARATRRVLQLGPANAGHIVVQAGLAPAERVVVEGVDRLHDGRNVQIVDPLT</sequence>
<keyword evidence="9" id="KW-1133">Transmembrane helix</keyword>
<feature type="domain" description="Multidrug resistance protein MdtA-like alpha-helical hairpin" evidence="10">
    <location>
        <begin position="135"/>
        <end position="199"/>
    </location>
</feature>
<dbReference type="RefSeq" id="WP_104145220.1">
    <property type="nucleotide sequence ID" value="NZ_PREU01000014.1"/>
</dbReference>
<dbReference type="Gene3D" id="2.40.50.100">
    <property type="match status" value="1"/>
</dbReference>
<evidence type="ECO:0000313" key="14">
    <source>
        <dbReference type="EMBL" id="PPA73503.1"/>
    </source>
</evidence>
<dbReference type="Pfam" id="PF25917">
    <property type="entry name" value="BSH_RND"/>
    <property type="match status" value="1"/>
</dbReference>
<reference evidence="14 15" key="1">
    <citation type="submission" date="2018-02" db="EMBL/GenBank/DDBJ databases">
        <title>Draft Genome of Achromobacter spanius stain 6.</title>
        <authorList>
            <person name="Gunasekera T.S."/>
            <person name="Radwan O."/>
            <person name="Ruiz O.N."/>
        </authorList>
    </citation>
    <scope>NUCLEOTIDE SEQUENCE [LARGE SCALE GENOMIC DNA]</scope>
    <source>
        <strain evidence="14 15">6</strain>
    </source>
</reference>
<keyword evidence="3" id="KW-0813">Transport</keyword>
<dbReference type="Pfam" id="PF25876">
    <property type="entry name" value="HH_MFP_RND"/>
    <property type="match status" value="1"/>
</dbReference>
<keyword evidence="5" id="KW-0997">Cell inner membrane</keyword>
<dbReference type="Gene3D" id="2.40.30.170">
    <property type="match status" value="1"/>
</dbReference>
<dbReference type="PANTHER" id="PTHR30469:SF12">
    <property type="entry name" value="MULTIDRUG RESISTANCE PROTEIN MDTA"/>
    <property type="match status" value="1"/>
</dbReference>
<dbReference type="InterPro" id="IPR058627">
    <property type="entry name" value="MdtA-like_C"/>
</dbReference>
<evidence type="ECO:0000259" key="13">
    <source>
        <dbReference type="Pfam" id="PF25967"/>
    </source>
</evidence>
<feature type="domain" description="Multidrug resistance protein MdtA-like beta-barrel" evidence="12">
    <location>
        <begin position="241"/>
        <end position="322"/>
    </location>
</feature>
<dbReference type="Pfam" id="PF25944">
    <property type="entry name" value="Beta-barrel_RND"/>
    <property type="match status" value="1"/>
</dbReference>
<evidence type="ECO:0000256" key="8">
    <source>
        <dbReference type="SAM" id="MobiDB-lite"/>
    </source>
</evidence>
<dbReference type="InterPro" id="IPR006143">
    <property type="entry name" value="RND_pump_MFP"/>
</dbReference>
<accession>A0A2S5GKW8</accession>
<evidence type="ECO:0000256" key="7">
    <source>
        <dbReference type="SAM" id="Coils"/>
    </source>
</evidence>
<dbReference type="Gene3D" id="2.40.420.20">
    <property type="match status" value="1"/>
</dbReference>
<evidence type="ECO:0000256" key="1">
    <source>
        <dbReference type="ARBA" id="ARBA00004236"/>
    </source>
</evidence>
<dbReference type="InterPro" id="IPR058624">
    <property type="entry name" value="MdtA-like_HH"/>
</dbReference>
<feature type="region of interest" description="Disordered" evidence="8">
    <location>
        <begin position="1"/>
        <end position="23"/>
    </location>
</feature>
<dbReference type="EMBL" id="PREU01000014">
    <property type="protein sequence ID" value="PPA73503.1"/>
    <property type="molecule type" value="Genomic_DNA"/>
</dbReference>
<evidence type="ECO:0000256" key="6">
    <source>
        <dbReference type="ARBA" id="ARBA00023136"/>
    </source>
</evidence>
<dbReference type="PANTHER" id="PTHR30469">
    <property type="entry name" value="MULTIDRUG RESISTANCE PROTEIN MDTA"/>
    <property type="match status" value="1"/>
</dbReference>
<feature type="compositionally biased region" description="Low complexity" evidence="8">
    <location>
        <begin position="1"/>
        <end position="13"/>
    </location>
</feature>
<dbReference type="Gene3D" id="1.10.287.470">
    <property type="entry name" value="Helix hairpin bin"/>
    <property type="match status" value="1"/>
</dbReference>
<keyword evidence="9" id="KW-0812">Transmembrane</keyword>
<comment type="similarity">
    <text evidence="2">Belongs to the membrane fusion protein (MFP) (TC 8.A.1) family.</text>
</comment>
<feature type="domain" description="Multidrug resistance protein MdtA-like C-terminal permuted SH3" evidence="13">
    <location>
        <begin position="328"/>
        <end position="389"/>
    </location>
</feature>
<evidence type="ECO:0000256" key="4">
    <source>
        <dbReference type="ARBA" id="ARBA00022475"/>
    </source>
</evidence>
<proteinExistence type="inferred from homology"/>
<evidence type="ECO:0000259" key="11">
    <source>
        <dbReference type="Pfam" id="PF25917"/>
    </source>
</evidence>
<comment type="caution">
    <text evidence="14">The sequence shown here is derived from an EMBL/GenBank/DDBJ whole genome shotgun (WGS) entry which is preliminary data.</text>
</comment>
<dbReference type="InterPro" id="IPR058626">
    <property type="entry name" value="MdtA-like_b-barrel"/>
</dbReference>
<evidence type="ECO:0000259" key="10">
    <source>
        <dbReference type="Pfam" id="PF25876"/>
    </source>
</evidence>